<dbReference type="CDD" id="cd00202">
    <property type="entry name" value="ZnF_GATA"/>
    <property type="match status" value="1"/>
</dbReference>
<evidence type="ECO:0000256" key="8">
    <source>
        <dbReference type="PROSITE-ProRule" id="PRU00094"/>
    </source>
</evidence>
<evidence type="ECO:0000256" key="2">
    <source>
        <dbReference type="ARBA" id="ARBA00022771"/>
    </source>
</evidence>
<dbReference type="InterPro" id="IPR000679">
    <property type="entry name" value="Znf_GATA"/>
</dbReference>
<keyword evidence="2 8" id="KW-0863">Zinc-finger</keyword>
<keyword evidence="5" id="KW-0238">DNA-binding</keyword>
<evidence type="ECO:0000256" key="4">
    <source>
        <dbReference type="ARBA" id="ARBA00023015"/>
    </source>
</evidence>
<dbReference type="GO" id="GO:0008270">
    <property type="term" value="F:zinc ion binding"/>
    <property type="evidence" value="ECO:0007669"/>
    <property type="project" value="UniProtKB-KW"/>
</dbReference>
<evidence type="ECO:0000259" key="9">
    <source>
        <dbReference type="PROSITE" id="PS50114"/>
    </source>
</evidence>
<dbReference type="AlphaFoldDB" id="A0AAV8SZT6"/>
<dbReference type="SMART" id="SM00401">
    <property type="entry name" value="ZnF_GATA"/>
    <property type="match status" value="1"/>
</dbReference>
<dbReference type="GO" id="GO:0043565">
    <property type="term" value="F:sequence-specific DNA binding"/>
    <property type="evidence" value="ECO:0007669"/>
    <property type="project" value="InterPro"/>
</dbReference>
<dbReference type="PROSITE" id="PS50114">
    <property type="entry name" value="GATA_ZN_FINGER_2"/>
    <property type="match status" value="1"/>
</dbReference>
<comment type="similarity">
    <text evidence="7">Belongs to the type IV zinc-finger family. Class B subfamily.</text>
</comment>
<evidence type="ECO:0000256" key="3">
    <source>
        <dbReference type="ARBA" id="ARBA00022833"/>
    </source>
</evidence>
<evidence type="ECO:0000256" key="6">
    <source>
        <dbReference type="ARBA" id="ARBA00023163"/>
    </source>
</evidence>
<accession>A0AAV8SZT6</accession>
<dbReference type="Pfam" id="PF00320">
    <property type="entry name" value="GATA"/>
    <property type="match status" value="1"/>
</dbReference>
<evidence type="ECO:0000313" key="10">
    <source>
        <dbReference type="EMBL" id="KAJ8759996.1"/>
    </source>
</evidence>
<dbReference type="EMBL" id="JAIWQS010000007">
    <property type="protein sequence ID" value="KAJ8759996.1"/>
    <property type="molecule type" value="Genomic_DNA"/>
</dbReference>
<dbReference type="PANTHER" id="PTHR46813:SF16">
    <property type="entry name" value="GATA TRANSCRIPTION FACTOR 18"/>
    <property type="match status" value="1"/>
</dbReference>
<keyword evidence="11" id="KW-1185">Reference proteome</keyword>
<sequence>MDSLEPKQTTTELANTHSLNVENSGVDLALNLGLSIGEDENKPRFEMMVKSMSMSPNVDMFNFLVDQLNDNINNVTLKVRGKTFRTNHRKKKLMILFTQIHNSRRTANERGTDDGIKMSFGGDNVFYYEFLDENRTAQNDVRGNASLNQYAMFGSFYGAQNLGDPNKTDHQMVSDNHFYVGYISGELKPSSMTMNVIVDLNLSLAPPVTAMNKHYVHQPPAVTKLRSKVAREQFEFNKRCANHLCNTNVTPLWRRGPLGRRTLCNACGIKYRKEENPGSKGE</sequence>
<proteinExistence type="inferred from homology"/>
<dbReference type="InterPro" id="IPR013088">
    <property type="entry name" value="Znf_NHR/GATA"/>
</dbReference>
<keyword evidence="3" id="KW-0862">Zinc</keyword>
<gene>
    <name evidence="10" type="ORF">K2173_010852</name>
</gene>
<comment type="caution">
    <text evidence="10">The sequence shown here is derived from an EMBL/GenBank/DDBJ whole genome shotgun (WGS) entry which is preliminary data.</text>
</comment>
<evidence type="ECO:0000256" key="1">
    <source>
        <dbReference type="ARBA" id="ARBA00022723"/>
    </source>
</evidence>
<keyword evidence="6" id="KW-0804">Transcription</keyword>
<dbReference type="Gene3D" id="3.30.50.10">
    <property type="entry name" value="Erythroid Transcription Factor GATA-1, subunit A"/>
    <property type="match status" value="1"/>
</dbReference>
<protein>
    <recommendedName>
        <fullName evidence="9">GATA-type domain-containing protein</fullName>
    </recommendedName>
</protein>
<dbReference type="PANTHER" id="PTHR46813">
    <property type="entry name" value="GATA TRANSCRIPTION FACTOR 18"/>
    <property type="match status" value="1"/>
</dbReference>
<dbReference type="SUPFAM" id="SSF57716">
    <property type="entry name" value="Glucocorticoid receptor-like (DNA-binding domain)"/>
    <property type="match status" value="1"/>
</dbReference>
<dbReference type="Proteomes" id="UP001159364">
    <property type="component" value="Linkage Group LG07"/>
</dbReference>
<evidence type="ECO:0000313" key="11">
    <source>
        <dbReference type="Proteomes" id="UP001159364"/>
    </source>
</evidence>
<reference evidence="10 11" key="1">
    <citation type="submission" date="2021-09" db="EMBL/GenBank/DDBJ databases">
        <title>Genomic insights and catalytic innovation underlie evolution of tropane alkaloids biosynthesis.</title>
        <authorList>
            <person name="Wang Y.-J."/>
            <person name="Tian T."/>
            <person name="Huang J.-P."/>
            <person name="Huang S.-X."/>
        </authorList>
    </citation>
    <scope>NUCLEOTIDE SEQUENCE [LARGE SCALE GENOMIC DNA]</scope>
    <source>
        <strain evidence="10">KIB-2018</strain>
        <tissue evidence="10">Leaf</tissue>
    </source>
</reference>
<evidence type="ECO:0000256" key="5">
    <source>
        <dbReference type="ARBA" id="ARBA00023125"/>
    </source>
</evidence>
<feature type="domain" description="GATA-type" evidence="9">
    <location>
        <begin position="245"/>
        <end position="272"/>
    </location>
</feature>
<name>A0AAV8SZT6_9ROSI</name>
<dbReference type="GO" id="GO:0006355">
    <property type="term" value="P:regulation of DNA-templated transcription"/>
    <property type="evidence" value="ECO:0007669"/>
    <property type="project" value="InterPro"/>
</dbReference>
<keyword evidence="4" id="KW-0805">Transcription regulation</keyword>
<evidence type="ECO:0000256" key="7">
    <source>
        <dbReference type="ARBA" id="ARBA00024019"/>
    </source>
</evidence>
<organism evidence="10 11">
    <name type="scientific">Erythroxylum novogranatense</name>
    <dbReference type="NCBI Taxonomy" id="1862640"/>
    <lineage>
        <taxon>Eukaryota</taxon>
        <taxon>Viridiplantae</taxon>
        <taxon>Streptophyta</taxon>
        <taxon>Embryophyta</taxon>
        <taxon>Tracheophyta</taxon>
        <taxon>Spermatophyta</taxon>
        <taxon>Magnoliopsida</taxon>
        <taxon>eudicotyledons</taxon>
        <taxon>Gunneridae</taxon>
        <taxon>Pentapetalae</taxon>
        <taxon>rosids</taxon>
        <taxon>fabids</taxon>
        <taxon>Malpighiales</taxon>
        <taxon>Erythroxylaceae</taxon>
        <taxon>Erythroxylum</taxon>
    </lineage>
</organism>
<keyword evidence="1" id="KW-0479">Metal-binding</keyword>